<feature type="signal peptide" evidence="2">
    <location>
        <begin position="1"/>
        <end position="18"/>
    </location>
</feature>
<comment type="caution">
    <text evidence="4">The sequence shown here is derived from an EMBL/GenBank/DDBJ whole genome shotgun (WGS) entry which is preliminary data.</text>
</comment>
<keyword evidence="1 2" id="KW-0732">Signal</keyword>
<dbReference type="Pfam" id="PF18962">
    <property type="entry name" value="Por_Secre_tail"/>
    <property type="match status" value="1"/>
</dbReference>
<dbReference type="NCBIfam" id="TIGR04183">
    <property type="entry name" value="Por_Secre_tail"/>
    <property type="match status" value="1"/>
</dbReference>
<sequence length="472" mass="53487">MKKIFITAIMLIASFCNAQINLILDTNFGNNGTVSLGPNLGGLLSYHFLNDKIMVQNYDLTDPFLIYSKITMLNNNGSLSTDFGIGGSFLIPTYYNSNNDADFVHSIDSSYLYMISGKRYLYNGTLDPTYGNNGQTQIYPNEIYRKLLPTGKLIIRTVNNIYQYTQSGNLDTTFGVNGSIFTNSFLTNYGYPIFNYQQTFVPLLSSNSILEYDGNYSQLRKMNYITGIYDTSFGVNGNAQFNNGNSGSIMKFHVLDDYSFINYLFDSNNTSLYLLTRTFSTGLLDYSFGTNGKIDLPLVINGINLLYNQDFTVTQGNYIIPVLDDNFPRKLYLANFTNNGLSTINSQNLLDTGITTQMVNPSDKIFISLKDNYLYLFVNTNYIKRYIILQNYLSTNENELSESINFINPFQNELNLFTNTKVKLVEVFDEQGRLLLRSKDTKLNTTSLLKGIYILKITTATNKVFSKKAIKN</sequence>
<protein>
    <submittedName>
        <fullName evidence="4">T9SS type A sorting domain-containing protein</fullName>
    </submittedName>
</protein>
<dbReference type="RefSeq" id="WP_169229882.1">
    <property type="nucleotide sequence ID" value="NZ_JABBGF010000001.1"/>
</dbReference>
<evidence type="ECO:0000313" key="4">
    <source>
        <dbReference type="EMBL" id="NML56496.1"/>
    </source>
</evidence>
<organism evidence="4 5">
    <name type="scientific">Chryseobacterium cheonjiense</name>
    <dbReference type="NCBI Taxonomy" id="2728845"/>
    <lineage>
        <taxon>Bacteria</taxon>
        <taxon>Pseudomonadati</taxon>
        <taxon>Bacteroidota</taxon>
        <taxon>Flavobacteriia</taxon>
        <taxon>Flavobacteriales</taxon>
        <taxon>Weeksellaceae</taxon>
        <taxon>Chryseobacterium group</taxon>
        <taxon>Chryseobacterium</taxon>
    </lineage>
</organism>
<evidence type="ECO:0000313" key="5">
    <source>
        <dbReference type="Proteomes" id="UP000552615"/>
    </source>
</evidence>
<feature type="chain" id="PRO_5030511670" evidence="2">
    <location>
        <begin position="19"/>
        <end position="472"/>
    </location>
</feature>
<evidence type="ECO:0000256" key="2">
    <source>
        <dbReference type="SAM" id="SignalP"/>
    </source>
</evidence>
<gene>
    <name evidence="4" type="ORF">HHL20_03975</name>
</gene>
<dbReference type="AlphaFoldDB" id="A0A7Y0A4M3"/>
<accession>A0A7Y0A4M3</accession>
<dbReference type="Proteomes" id="UP000552615">
    <property type="component" value="Unassembled WGS sequence"/>
</dbReference>
<evidence type="ECO:0000259" key="3">
    <source>
        <dbReference type="Pfam" id="PF18962"/>
    </source>
</evidence>
<dbReference type="Gene3D" id="2.80.10.50">
    <property type="match status" value="1"/>
</dbReference>
<feature type="domain" description="Secretion system C-terminal sorting" evidence="3">
    <location>
        <begin position="408"/>
        <end position="469"/>
    </location>
</feature>
<keyword evidence="5" id="KW-1185">Reference proteome</keyword>
<evidence type="ECO:0000256" key="1">
    <source>
        <dbReference type="ARBA" id="ARBA00022729"/>
    </source>
</evidence>
<dbReference type="EMBL" id="JABBGF010000001">
    <property type="protein sequence ID" value="NML56496.1"/>
    <property type="molecule type" value="Genomic_DNA"/>
</dbReference>
<dbReference type="InterPro" id="IPR026444">
    <property type="entry name" value="Secre_tail"/>
</dbReference>
<reference evidence="4 5" key="1">
    <citation type="submission" date="2020-04" db="EMBL/GenBank/DDBJ databases">
        <title>Chryseobacterium sp. RJ-7-14 sp. nov., isolated from Jeju soil.</title>
        <authorList>
            <person name="Dahal R.H."/>
            <person name="Chaudhary D.K."/>
        </authorList>
    </citation>
    <scope>NUCLEOTIDE SEQUENCE [LARGE SCALE GENOMIC DNA]</scope>
    <source>
        <strain evidence="4 5">RJ-7-14</strain>
    </source>
</reference>
<proteinExistence type="predicted"/>
<name>A0A7Y0A4M3_9FLAO</name>